<evidence type="ECO:0000256" key="5">
    <source>
        <dbReference type="ARBA" id="ARBA00022801"/>
    </source>
</evidence>
<feature type="binding site" evidence="11">
    <location>
        <position position="248"/>
    </location>
    <ligand>
        <name>Zn(2+)</name>
        <dbReference type="ChEBI" id="CHEBI:29105"/>
        <label>2</label>
        <note>catalytic</note>
    </ligand>
</feature>
<evidence type="ECO:0000256" key="14">
    <source>
        <dbReference type="PIRSR" id="PIRSR621190-4"/>
    </source>
</evidence>
<comment type="cofactor">
    <cofactor evidence="12">
        <name>Zn(2+)</name>
        <dbReference type="ChEBI" id="CHEBI:29105"/>
    </cofactor>
    <text evidence="12">Binds 2 Zn(2+) ions per subunit.</text>
</comment>
<dbReference type="InterPro" id="IPR036365">
    <property type="entry name" value="PGBD-like_sf"/>
</dbReference>
<feature type="binding site" evidence="12">
    <location>
        <position position="331"/>
    </location>
    <ligand>
        <name>Ca(2+)</name>
        <dbReference type="ChEBI" id="CHEBI:29108"/>
        <label>4</label>
    </ligand>
</feature>
<evidence type="ECO:0000256" key="8">
    <source>
        <dbReference type="ARBA" id="ARBA00023049"/>
    </source>
</evidence>
<feature type="binding site" evidence="12">
    <location>
        <position position="185"/>
    </location>
    <ligand>
        <name>Zn(2+)</name>
        <dbReference type="ChEBI" id="CHEBI:29105"/>
        <label>1</label>
    </ligand>
</feature>
<dbReference type="InterPro" id="IPR018487">
    <property type="entry name" value="Hemopexin-like_repeat"/>
</dbReference>
<feature type="repeat" description="Hemopexin" evidence="15">
    <location>
        <begin position="376"/>
        <end position="422"/>
    </location>
</feature>
<name>A0A3B3Q493_9TELE</name>
<evidence type="ECO:0000256" key="9">
    <source>
        <dbReference type="ARBA" id="ARBA00023145"/>
    </source>
</evidence>
<comment type="cofactor">
    <cofactor evidence="12">
        <name>Ca(2+)</name>
        <dbReference type="ChEBI" id="CHEBI:29108"/>
    </cofactor>
    <text evidence="12">Can bind about 5 Ca(2+) ions per subunit.</text>
</comment>
<feature type="binding site" evidence="12">
    <location>
        <position position="216"/>
    </location>
    <ligand>
        <name>Ca(2+)</name>
        <dbReference type="ChEBI" id="CHEBI:29108"/>
        <label>3</label>
    </ligand>
</feature>
<keyword evidence="16" id="KW-0732">Signal</keyword>
<feature type="chain" id="PRO_5017277734" evidence="16">
    <location>
        <begin position="22"/>
        <end position="578"/>
    </location>
</feature>
<evidence type="ECO:0000256" key="12">
    <source>
        <dbReference type="PIRSR" id="PIRSR621190-2"/>
    </source>
</evidence>
<dbReference type="InterPro" id="IPR036375">
    <property type="entry name" value="Hemopexin-like_dom_sf"/>
</dbReference>
<dbReference type="GeneTree" id="ENSGT00940000165867"/>
<dbReference type="GO" id="GO:0031012">
    <property type="term" value="C:extracellular matrix"/>
    <property type="evidence" value="ECO:0007669"/>
    <property type="project" value="InterPro"/>
</dbReference>
<reference evidence="18" key="1">
    <citation type="submission" date="2025-08" db="UniProtKB">
        <authorList>
            <consortium name="Ensembl"/>
        </authorList>
    </citation>
    <scope>IDENTIFICATION</scope>
</reference>
<reference evidence="18" key="2">
    <citation type="submission" date="2025-09" db="UniProtKB">
        <authorList>
            <consortium name="Ensembl"/>
        </authorList>
    </citation>
    <scope>IDENTIFICATION</scope>
</reference>
<feature type="binding site" evidence="12">
    <location>
        <position position="219"/>
    </location>
    <ligand>
        <name>Ca(2+)</name>
        <dbReference type="ChEBI" id="CHEBI:29108"/>
        <label>3</label>
    </ligand>
</feature>
<dbReference type="InterPro" id="IPR002477">
    <property type="entry name" value="Peptidoglycan-bd-like"/>
</dbReference>
<dbReference type="Proteomes" id="UP000261540">
    <property type="component" value="Unplaced"/>
</dbReference>
<dbReference type="CDD" id="cd00094">
    <property type="entry name" value="HX"/>
    <property type="match status" value="1"/>
</dbReference>
<dbReference type="PANTHER" id="PTHR10201">
    <property type="entry name" value="MATRIX METALLOPROTEINASE"/>
    <property type="match status" value="1"/>
</dbReference>
<feature type="active site" evidence="10">
    <location>
        <position position="239"/>
    </location>
</feature>
<dbReference type="FunFam" id="3.40.390.10:FF:000068">
    <property type="entry name" value="Predicted protein"/>
    <property type="match status" value="1"/>
</dbReference>
<feature type="repeat" description="Hemopexin" evidence="15">
    <location>
        <begin position="481"/>
        <end position="527"/>
    </location>
</feature>
<feature type="binding site" evidence="12">
    <location>
        <position position="219"/>
    </location>
    <ligand>
        <name>Ca(2+)</name>
        <dbReference type="ChEBI" id="CHEBI:29108"/>
        <label>1</label>
    </ligand>
</feature>
<keyword evidence="3 11" id="KW-0479">Metal-binding</keyword>
<evidence type="ECO:0000256" key="7">
    <source>
        <dbReference type="ARBA" id="ARBA00022837"/>
    </source>
</evidence>
<evidence type="ECO:0000313" key="19">
    <source>
        <dbReference type="Proteomes" id="UP000261540"/>
    </source>
</evidence>
<dbReference type="SUPFAM" id="SSF55486">
    <property type="entry name" value="Metalloproteases ('zincins'), catalytic domain"/>
    <property type="match status" value="1"/>
</dbReference>
<keyword evidence="6 11" id="KW-0862">Zinc</keyword>
<evidence type="ECO:0000256" key="13">
    <source>
        <dbReference type="PIRSR" id="PIRSR621190-3"/>
    </source>
</evidence>
<feature type="binding site" evidence="12">
    <location>
        <position position="175"/>
    </location>
    <ligand>
        <name>Ca(2+)</name>
        <dbReference type="ChEBI" id="CHEBI:29108"/>
        <label>2</label>
    </ligand>
</feature>
<feature type="binding site" evidence="11">
    <location>
        <position position="242"/>
    </location>
    <ligand>
        <name>Zn(2+)</name>
        <dbReference type="ChEBI" id="CHEBI:29105"/>
        <label>2</label>
        <note>catalytic</note>
    </ligand>
</feature>
<dbReference type="GO" id="GO:0030198">
    <property type="term" value="P:extracellular matrix organization"/>
    <property type="evidence" value="ECO:0007669"/>
    <property type="project" value="TreeGrafter"/>
</dbReference>
<keyword evidence="5" id="KW-0378">Hydrolase</keyword>
<feature type="domain" description="Peptidase metallopeptidase" evidence="17">
    <location>
        <begin position="111"/>
        <end position="286"/>
    </location>
</feature>
<evidence type="ECO:0000256" key="15">
    <source>
        <dbReference type="PROSITE-ProRule" id="PRU01011"/>
    </source>
</evidence>
<keyword evidence="4" id="KW-0677">Repeat</keyword>
<feature type="binding site" evidence="12">
    <location>
        <position position="193"/>
    </location>
    <ligand>
        <name>Ca(2+)</name>
        <dbReference type="ChEBI" id="CHEBI:29108"/>
        <label>3</label>
    </ligand>
</feature>
<dbReference type="OrthoDB" id="406838at2759"/>
<keyword evidence="19" id="KW-1185">Reference proteome</keyword>
<feature type="disulfide bond" evidence="13">
    <location>
        <begin position="326"/>
        <end position="527"/>
    </location>
</feature>
<feature type="binding site" evidence="12">
    <location>
        <position position="217"/>
    </location>
    <ligand>
        <name>Ca(2+)</name>
        <dbReference type="ChEBI" id="CHEBI:29108"/>
        <label>1</label>
    </ligand>
</feature>
<feature type="repeat" description="Hemopexin" evidence="15">
    <location>
        <begin position="323"/>
        <end position="372"/>
    </location>
</feature>
<dbReference type="FunFam" id="2.110.10.10:FF:000018">
    <property type="entry name" value="Matrix metallopeptidase 25b"/>
    <property type="match status" value="1"/>
</dbReference>
<dbReference type="InterPro" id="IPR001818">
    <property type="entry name" value="Pept_M10_metallopeptidase"/>
</dbReference>
<sequence>MDSRQLLGAALLLLAASAALSAPPGVRYSRALDWLSRYGYLPPPDPRTGKLQTREGIELALREMQRFAGLKETGRLDGATLSLMSTPRCSLPDIVGMADLLKRRRRRYALSGLRWEKTEITWSVHGYPSLSSSPSLPADLVELVLRHALSVWSDVTPLRFYRLSRDGGGRQEEGDIRVTFTRSFHDDGYPFDGRGGTLAHAFFPGTDALAGDAHFDDEETWSFGGDTGSTDLFTVAIHEFGHALGLSHSSSEHSIMRPYYLGSVGDIQKYRLSADDRLGIQTLYGMKMTPITARPDVSLTPGLPHFPSPPPPRPTTRLDRALPNRCEGGYDAVANIRGEVFFFKGPYFWRIQRSGSLVSLSPALIRNFWIGLPSGINKIDAVYERKSGSHIVFFIGDQYWIFRDTVALPGYPRPLVEWGVQTVAGKGLSKVDAAFVWAHTGKTYLFSGGEFWRFDELGKKVGMKPEGGYPKQASLWKGVPPDPDDIISWGNGDTYFFKDDSYWVLKRGRLDQENVTSKSISADWMGCAPPPSPTPSPTNGNAKCYDCICKKNGGIKVQTFHWLFLLSVSIIIRSLKRY</sequence>
<dbReference type="AlphaFoldDB" id="A0A3B3Q493"/>
<feature type="binding site" evidence="12">
    <location>
        <position position="187"/>
    </location>
    <ligand>
        <name>Zn(2+)</name>
        <dbReference type="ChEBI" id="CHEBI:29105"/>
        <label>1</label>
    </ligand>
</feature>
<dbReference type="PIRSF" id="PIRSF001191">
    <property type="entry name" value="Peptidase_M10A_matrix"/>
    <property type="match status" value="1"/>
</dbReference>
<dbReference type="InterPro" id="IPR024079">
    <property type="entry name" value="MetalloPept_cat_dom_sf"/>
</dbReference>
<protein>
    <submittedName>
        <fullName evidence="18">Matrix metalloproteinase-25-like</fullName>
    </submittedName>
</protein>
<dbReference type="GO" id="GO:0008270">
    <property type="term" value="F:zinc ion binding"/>
    <property type="evidence" value="ECO:0007669"/>
    <property type="project" value="InterPro"/>
</dbReference>
<feature type="binding site" evidence="12">
    <location>
        <position position="256"/>
    </location>
    <ligand>
        <name>Zn(2+)</name>
        <dbReference type="ChEBI" id="CHEBI:29105"/>
        <label>2</label>
        <note>catalytic</note>
    </ligand>
</feature>
<feature type="signal peptide" evidence="16">
    <location>
        <begin position="1"/>
        <end position="21"/>
    </location>
</feature>
<keyword evidence="2" id="KW-0645">Protease</keyword>
<feature type="binding site" evidence="12">
    <location>
        <position position="214"/>
    </location>
    <ligand>
        <name>Zn(2+)</name>
        <dbReference type="ChEBI" id="CHEBI:29105"/>
        <label>1</label>
    </ligand>
</feature>
<dbReference type="RefSeq" id="XP_023654371.1">
    <property type="nucleotide sequence ID" value="XM_023798603.2"/>
</dbReference>
<evidence type="ECO:0000256" key="11">
    <source>
        <dbReference type="PIRSR" id="PIRSR001191-2"/>
    </source>
</evidence>
<keyword evidence="9" id="KW-0865">Zymogen</keyword>
<dbReference type="GO" id="GO:0005615">
    <property type="term" value="C:extracellular space"/>
    <property type="evidence" value="ECO:0007669"/>
    <property type="project" value="TreeGrafter"/>
</dbReference>
<evidence type="ECO:0000256" key="10">
    <source>
        <dbReference type="PIRSR" id="PIRSR001191-1"/>
    </source>
</evidence>
<dbReference type="PROSITE" id="PS51642">
    <property type="entry name" value="HEMOPEXIN_2"/>
    <property type="match status" value="4"/>
</dbReference>
<dbReference type="Pfam" id="PF01471">
    <property type="entry name" value="PG_binding_1"/>
    <property type="match status" value="1"/>
</dbReference>
<dbReference type="InterPro" id="IPR021190">
    <property type="entry name" value="Pept_M10A"/>
</dbReference>
<dbReference type="SUPFAM" id="SSF47090">
    <property type="entry name" value="PGBD-like"/>
    <property type="match status" value="1"/>
</dbReference>
<dbReference type="SUPFAM" id="SSF50923">
    <property type="entry name" value="Hemopexin-like domain"/>
    <property type="match status" value="1"/>
</dbReference>
<dbReference type="GO" id="GO:0004222">
    <property type="term" value="F:metalloendopeptidase activity"/>
    <property type="evidence" value="ECO:0007669"/>
    <property type="project" value="InterPro"/>
</dbReference>
<dbReference type="GO" id="GO:0006508">
    <property type="term" value="P:proteolysis"/>
    <property type="evidence" value="ECO:0007669"/>
    <property type="project" value="UniProtKB-KW"/>
</dbReference>
<evidence type="ECO:0000256" key="3">
    <source>
        <dbReference type="ARBA" id="ARBA00022723"/>
    </source>
</evidence>
<accession>A0A3B3Q493</accession>
<dbReference type="Gene3D" id="3.40.390.10">
    <property type="entry name" value="Collagenase (Catalytic Domain)"/>
    <property type="match status" value="1"/>
</dbReference>
<evidence type="ECO:0000256" key="1">
    <source>
        <dbReference type="ARBA" id="ARBA00010370"/>
    </source>
</evidence>
<feature type="repeat" description="Hemopexin" evidence="15">
    <location>
        <begin position="428"/>
        <end position="480"/>
    </location>
</feature>
<feature type="binding site" evidence="12">
    <location>
        <position position="380"/>
    </location>
    <ligand>
        <name>Ca(2+)</name>
        <dbReference type="ChEBI" id="CHEBI:29108"/>
        <label>4</label>
    </ligand>
</feature>
<dbReference type="PRINTS" id="PR00138">
    <property type="entry name" value="MATRIXIN"/>
</dbReference>
<dbReference type="SMART" id="SM00120">
    <property type="entry name" value="HX"/>
    <property type="match status" value="4"/>
</dbReference>
<feature type="modified residue" description="Phosphotyrosine; by PKDCC" evidence="14">
    <location>
        <position position="411"/>
    </location>
</feature>
<dbReference type="STRING" id="1676925.ENSPKIP00000000221"/>
<dbReference type="Pfam" id="PF00045">
    <property type="entry name" value="Hemopexin"/>
    <property type="match status" value="4"/>
</dbReference>
<comment type="similarity">
    <text evidence="1">Belongs to the peptidase M10A family.</text>
</comment>
<dbReference type="InterPro" id="IPR033739">
    <property type="entry name" value="M10A_MMP"/>
</dbReference>
<dbReference type="CDD" id="cd04278">
    <property type="entry name" value="ZnMc_MMP"/>
    <property type="match status" value="1"/>
</dbReference>
<proteinExistence type="inferred from homology"/>
<feature type="binding site" evidence="12">
    <location>
        <position position="192"/>
    </location>
    <ligand>
        <name>Ca(2+)</name>
        <dbReference type="ChEBI" id="CHEBI:29108"/>
        <label>3</label>
    </ligand>
</feature>
<dbReference type="InterPro" id="IPR000585">
    <property type="entry name" value="Hemopexin-like_dom"/>
</dbReference>
<feature type="binding site" description="in inhibited form" evidence="12">
    <location>
        <position position="89"/>
    </location>
    <ligand>
        <name>Zn(2+)</name>
        <dbReference type="ChEBI" id="CHEBI:29105"/>
        <label>2</label>
        <note>catalytic</note>
    </ligand>
</feature>
<evidence type="ECO:0000313" key="18">
    <source>
        <dbReference type="Ensembl" id="ENSPKIP00000000221.1"/>
    </source>
</evidence>
<dbReference type="PANTHER" id="PTHR10201:SF287">
    <property type="entry name" value="MATRIX METALLOPEPTIDASE 25B-RELATED"/>
    <property type="match status" value="1"/>
</dbReference>
<dbReference type="Ensembl" id="ENSPKIT00000024106.1">
    <property type="protein sequence ID" value="ENSPKIP00000000221.1"/>
    <property type="gene ID" value="ENSPKIG00000018969.1"/>
</dbReference>
<keyword evidence="13" id="KW-1015">Disulfide bond</keyword>
<dbReference type="SMART" id="SM00235">
    <property type="entry name" value="ZnMc"/>
    <property type="match status" value="1"/>
</dbReference>
<dbReference type="KEGG" id="pki:111836915"/>
<dbReference type="GeneID" id="111836915"/>
<feature type="binding site" evidence="12">
    <location>
        <position position="434"/>
    </location>
    <ligand>
        <name>Ca(2+)</name>
        <dbReference type="ChEBI" id="CHEBI:29108"/>
        <label>5</label>
    </ligand>
</feature>
<keyword evidence="7 12" id="KW-0106">Calcium</keyword>
<evidence type="ECO:0000256" key="16">
    <source>
        <dbReference type="SAM" id="SignalP"/>
    </source>
</evidence>
<feature type="binding site" evidence="12">
    <location>
        <position position="484"/>
    </location>
    <ligand>
        <name>Ca(2+)</name>
        <dbReference type="ChEBI" id="CHEBI:29108"/>
        <label>4</label>
    </ligand>
</feature>
<dbReference type="Gene3D" id="2.110.10.10">
    <property type="entry name" value="Hemopexin-like domain"/>
    <property type="match status" value="1"/>
</dbReference>
<dbReference type="InterPro" id="IPR006026">
    <property type="entry name" value="Peptidase_Metallo"/>
</dbReference>
<organism evidence="18 19">
    <name type="scientific">Paramormyrops kingsleyae</name>
    <dbReference type="NCBI Taxonomy" id="1676925"/>
    <lineage>
        <taxon>Eukaryota</taxon>
        <taxon>Metazoa</taxon>
        <taxon>Chordata</taxon>
        <taxon>Craniata</taxon>
        <taxon>Vertebrata</taxon>
        <taxon>Euteleostomi</taxon>
        <taxon>Actinopterygii</taxon>
        <taxon>Neopterygii</taxon>
        <taxon>Teleostei</taxon>
        <taxon>Osteoglossocephala</taxon>
        <taxon>Osteoglossomorpha</taxon>
        <taxon>Osteoglossiformes</taxon>
        <taxon>Mormyridae</taxon>
        <taxon>Paramormyrops</taxon>
    </lineage>
</organism>
<feature type="binding site" evidence="12">
    <location>
        <position position="212"/>
    </location>
    <ligand>
        <name>Ca(2+)</name>
        <dbReference type="ChEBI" id="CHEBI:29108"/>
        <label>2</label>
    </ligand>
</feature>
<evidence type="ECO:0000256" key="6">
    <source>
        <dbReference type="ARBA" id="ARBA00022833"/>
    </source>
</evidence>
<evidence type="ECO:0000256" key="4">
    <source>
        <dbReference type="ARBA" id="ARBA00022737"/>
    </source>
</evidence>
<keyword evidence="8" id="KW-0482">Metalloprotease</keyword>
<dbReference type="GO" id="GO:0030574">
    <property type="term" value="P:collagen catabolic process"/>
    <property type="evidence" value="ECO:0007669"/>
    <property type="project" value="TreeGrafter"/>
</dbReference>
<feature type="binding site" evidence="11">
    <location>
        <position position="238"/>
    </location>
    <ligand>
        <name>Zn(2+)</name>
        <dbReference type="ChEBI" id="CHEBI:29105"/>
        <label>2</label>
        <note>catalytic</note>
    </ligand>
</feature>
<evidence type="ECO:0000256" key="2">
    <source>
        <dbReference type="ARBA" id="ARBA00022670"/>
    </source>
</evidence>
<evidence type="ECO:0000259" key="17">
    <source>
        <dbReference type="SMART" id="SM00235"/>
    </source>
</evidence>
<feature type="binding site" evidence="12">
    <location>
        <position position="200"/>
    </location>
    <ligand>
        <name>Zn(2+)</name>
        <dbReference type="ChEBI" id="CHEBI:29105"/>
        <label>1</label>
    </ligand>
</feature>
<dbReference type="Pfam" id="PF00413">
    <property type="entry name" value="Peptidase_M10"/>
    <property type="match status" value="1"/>
</dbReference>